<gene>
    <name evidence="1" type="ORF">O181_053761</name>
</gene>
<keyword evidence="2" id="KW-1185">Reference proteome</keyword>
<evidence type="ECO:0000313" key="1">
    <source>
        <dbReference type="EMBL" id="MBW0514046.1"/>
    </source>
</evidence>
<organism evidence="1 2">
    <name type="scientific">Austropuccinia psidii MF-1</name>
    <dbReference type="NCBI Taxonomy" id="1389203"/>
    <lineage>
        <taxon>Eukaryota</taxon>
        <taxon>Fungi</taxon>
        <taxon>Dikarya</taxon>
        <taxon>Basidiomycota</taxon>
        <taxon>Pucciniomycotina</taxon>
        <taxon>Pucciniomycetes</taxon>
        <taxon>Pucciniales</taxon>
        <taxon>Sphaerophragmiaceae</taxon>
        <taxon>Austropuccinia</taxon>
    </lineage>
</organism>
<dbReference type="EMBL" id="AVOT02023790">
    <property type="protein sequence ID" value="MBW0514046.1"/>
    <property type="molecule type" value="Genomic_DNA"/>
</dbReference>
<comment type="caution">
    <text evidence="1">The sequence shown here is derived from an EMBL/GenBank/DDBJ whole genome shotgun (WGS) entry which is preliminary data.</text>
</comment>
<dbReference type="AlphaFoldDB" id="A0A9Q3HQH2"/>
<name>A0A9Q3HQH2_9BASI</name>
<reference evidence="1" key="1">
    <citation type="submission" date="2021-03" db="EMBL/GenBank/DDBJ databases">
        <title>Draft genome sequence of rust myrtle Austropuccinia psidii MF-1, a brazilian biotype.</title>
        <authorList>
            <person name="Quecine M.C."/>
            <person name="Pachon D.M.R."/>
            <person name="Bonatelli M.L."/>
            <person name="Correr F.H."/>
            <person name="Franceschini L.M."/>
            <person name="Leite T.F."/>
            <person name="Margarido G.R.A."/>
            <person name="Almeida C.A."/>
            <person name="Ferrarezi J.A."/>
            <person name="Labate C.A."/>
        </authorList>
    </citation>
    <scope>NUCLEOTIDE SEQUENCE</scope>
    <source>
        <strain evidence="1">MF-1</strain>
    </source>
</reference>
<accession>A0A9Q3HQH2</accession>
<protein>
    <submittedName>
        <fullName evidence="1">Uncharacterized protein</fullName>
    </submittedName>
</protein>
<dbReference type="Proteomes" id="UP000765509">
    <property type="component" value="Unassembled WGS sequence"/>
</dbReference>
<sequence length="110" mass="12245">MRTVMRLAQFFMGDIATPFIVYSMLIQTQTQLEYYRQPPLRLSLDPPFLGSCPTTNSHHSPPALIGNLASQSVVTVTANSLSNSISILATTSSNSTFELHQRFDVFDCLF</sequence>
<evidence type="ECO:0000313" key="2">
    <source>
        <dbReference type="Proteomes" id="UP000765509"/>
    </source>
</evidence>
<proteinExistence type="predicted"/>